<feature type="repeat" description="TPR" evidence="1">
    <location>
        <begin position="400"/>
        <end position="433"/>
    </location>
</feature>
<organism evidence="3 4">
    <name type="scientific">Psychromarinibacter halotolerans</name>
    <dbReference type="NCBI Taxonomy" id="1775175"/>
    <lineage>
        <taxon>Bacteria</taxon>
        <taxon>Pseudomonadati</taxon>
        <taxon>Pseudomonadota</taxon>
        <taxon>Alphaproteobacteria</taxon>
        <taxon>Rhodobacterales</taxon>
        <taxon>Paracoccaceae</taxon>
        <taxon>Psychromarinibacter</taxon>
    </lineage>
</organism>
<dbReference type="Proteomes" id="UP001595632">
    <property type="component" value="Unassembled WGS sequence"/>
</dbReference>
<dbReference type="PANTHER" id="PTHR12558">
    <property type="entry name" value="CELL DIVISION CYCLE 16,23,27"/>
    <property type="match status" value="1"/>
</dbReference>
<feature type="chain" id="PRO_5047538713" evidence="2">
    <location>
        <begin position="27"/>
        <end position="569"/>
    </location>
</feature>
<dbReference type="Pfam" id="PF13432">
    <property type="entry name" value="TPR_16"/>
    <property type="match status" value="4"/>
</dbReference>
<evidence type="ECO:0000256" key="1">
    <source>
        <dbReference type="PROSITE-ProRule" id="PRU00339"/>
    </source>
</evidence>
<dbReference type="Gene3D" id="1.25.40.10">
    <property type="entry name" value="Tetratricopeptide repeat domain"/>
    <property type="match status" value="3"/>
</dbReference>
<evidence type="ECO:0000313" key="4">
    <source>
        <dbReference type="Proteomes" id="UP001595632"/>
    </source>
</evidence>
<keyword evidence="4" id="KW-1185">Reference proteome</keyword>
<dbReference type="EMBL" id="JBHRTB010000010">
    <property type="protein sequence ID" value="MFC3142098.1"/>
    <property type="molecule type" value="Genomic_DNA"/>
</dbReference>
<dbReference type="PROSITE" id="PS50005">
    <property type="entry name" value="TPR"/>
    <property type="match status" value="3"/>
</dbReference>
<name>A0ABV7GKH8_9RHOB</name>
<feature type="signal peptide" evidence="2">
    <location>
        <begin position="1"/>
        <end position="26"/>
    </location>
</feature>
<feature type="repeat" description="TPR" evidence="1">
    <location>
        <begin position="503"/>
        <end position="536"/>
    </location>
</feature>
<dbReference type="InterPro" id="IPR019734">
    <property type="entry name" value="TPR_rpt"/>
</dbReference>
<dbReference type="SMART" id="SM00028">
    <property type="entry name" value="TPR"/>
    <property type="match status" value="6"/>
</dbReference>
<keyword evidence="2" id="KW-0732">Signal</keyword>
<comment type="caution">
    <text evidence="3">The sequence shown here is derived from an EMBL/GenBank/DDBJ whole genome shotgun (WGS) entry which is preliminary data.</text>
</comment>
<evidence type="ECO:0000256" key="2">
    <source>
        <dbReference type="SAM" id="SignalP"/>
    </source>
</evidence>
<sequence>MSDRVSVKVIAFALAGLGLSAPAPSAAQGVAGPYLAARHATIFSDFRAAADYYGQAIMKDPSNPALLESAAMSYIALGEVDKAAAVARRLDSLGVSSQIANMALLAEELKSESFDSVIESMENGLSIGEVMDPLIRAWSQIGAGRMSQALEAFDELAQKEGMELFGLYHKAMALATVGDFEGAAEILSGETAGPLNLTRRGIIAYAEVLSQLERNDDAIKLLDEVFGDGLDAELERMRADLEDGEVLPFDSVRNAKDGAAEVFLVVATALSGETADSYTLLYSRIAEYLRPGHVDAILLSAGLLESLERYELATETYNRIPREHPAFAAAELGRAEALRQSGKTEAAIEVMEQLTRLESDNPAVFVTLGDTLRGLERYDEATQAYDSALALFDEPQEPQWILYFARGITHERQQRWDEAEADFRKALDLRPGQPQVLNYLGYSFVEMGENYDEALTMIEAAVAAAPNSGYIIDSLGWVQFQLGRYDEAVVSLERATELMAVDPVINDHLGDAYWAVGRVTEAEFQWKRALSFDPEEEEAARIRRKLEVGLDAVLTEEGEDPIRVTQSDG</sequence>
<dbReference type="RefSeq" id="WP_275631663.1">
    <property type="nucleotide sequence ID" value="NZ_JARGYD010000002.1"/>
</dbReference>
<evidence type="ECO:0000313" key="3">
    <source>
        <dbReference type="EMBL" id="MFC3142098.1"/>
    </source>
</evidence>
<protein>
    <submittedName>
        <fullName evidence="3">Tetratricopeptide repeat protein</fullName>
    </submittedName>
</protein>
<keyword evidence="1" id="KW-0802">TPR repeat</keyword>
<reference evidence="4" key="1">
    <citation type="journal article" date="2019" name="Int. J. Syst. Evol. Microbiol.">
        <title>The Global Catalogue of Microorganisms (GCM) 10K type strain sequencing project: providing services to taxonomists for standard genome sequencing and annotation.</title>
        <authorList>
            <consortium name="The Broad Institute Genomics Platform"/>
            <consortium name="The Broad Institute Genome Sequencing Center for Infectious Disease"/>
            <person name="Wu L."/>
            <person name="Ma J."/>
        </authorList>
    </citation>
    <scope>NUCLEOTIDE SEQUENCE [LARGE SCALE GENOMIC DNA]</scope>
    <source>
        <strain evidence="4">KCTC 52366</strain>
    </source>
</reference>
<proteinExistence type="predicted"/>
<gene>
    <name evidence="3" type="ORF">ACFOGP_05225</name>
</gene>
<dbReference type="SUPFAM" id="SSF48452">
    <property type="entry name" value="TPR-like"/>
    <property type="match status" value="2"/>
</dbReference>
<dbReference type="InterPro" id="IPR011990">
    <property type="entry name" value="TPR-like_helical_dom_sf"/>
</dbReference>
<dbReference type="PANTHER" id="PTHR12558:SF13">
    <property type="entry name" value="CELL DIVISION CYCLE PROTEIN 27 HOMOLOG"/>
    <property type="match status" value="1"/>
</dbReference>
<feature type="repeat" description="TPR" evidence="1">
    <location>
        <begin position="362"/>
        <end position="395"/>
    </location>
</feature>
<accession>A0ABV7GKH8</accession>